<dbReference type="GO" id="GO:0030692">
    <property type="term" value="C:Noc4p-Nop14p complex"/>
    <property type="evidence" value="ECO:0007669"/>
    <property type="project" value="TreeGrafter"/>
</dbReference>
<evidence type="ECO:0000313" key="4">
    <source>
        <dbReference type="Proteomes" id="UP001362899"/>
    </source>
</evidence>
<dbReference type="InterPro" id="IPR005612">
    <property type="entry name" value="CCAAT-binding_factor"/>
</dbReference>
<comment type="similarity">
    <text evidence="1">Belongs to the CBF/MAK21 family.</text>
</comment>
<reference evidence="3 4" key="1">
    <citation type="journal article" date="2023" name="Elife">
        <title>Identification of key yeast species and microbe-microbe interactions impacting larval growth of Drosophila in the wild.</title>
        <authorList>
            <person name="Mure A."/>
            <person name="Sugiura Y."/>
            <person name="Maeda R."/>
            <person name="Honda K."/>
            <person name="Sakurai N."/>
            <person name="Takahashi Y."/>
            <person name="Watada M."/>
            <person name="Katoh T."/>
            <person name="Gotoh A."/>
            <person name="Gotoh Y."/>
            <person name="Taniguchi I."/>
            <person name="Nakamura K."/>
            <person name="Hayashi T."/>
            <person name="Katayama T."/>
            <person name="Uemura T."/>
            <person name="Hattori Y."/>
        </authorList>
    </citation>
    <scope>NUCLEOTIDE SEQUENCE [LARGE SCALE GENOMIC DNA]</scope>
    <source>
        <strain evidence="3 4">SB-73</strain>
    </source>
</reference>
<sequence>MANTSDNFVKVQNELKDCNEAEEVLDISTGILQKYGKLAKSGDFNQEGTNAELISSFVEFQTILQSKYSRKLISASVYSQFLLKVILINGKYRQDDFSEDIKQIIRLLNDAELREAIAPSFIMYDDLRCMLLEAIPEIPQLDVQSEDITALSRSLAEILSAVDKKVAVDTDLDNVYVGKVKSLKGLKFINNNNEKAPKLALRYRQAFQKAWLFLLSQNLGDDTMKQVLTVLHARVIPNFTKPQLLMDFIVSCISVGGTVALLALNAVFELVQRHGLDYPDFFAQVYELLSDGSILASAHRSRFLRMLDLFLTSTHLPAAIPAAFCKRLARLSLFAPPGAIVAVVPFIYNQLKRHPNCMVLIHRATESGMSLAVDPYNFEERDPLKCNALESSLWELGTLSHHYHPNVAAIARIMSQPFTKPQYVLEHFLSHSYETLYNTEYNRKRKEPALEFDEVDIFADLSFQIDA</sequence>
<gene>
    <name evidence="3" type="ORF">DASB73_014410</name>
</gene>
<dbReference type="PANTHER" id="PTHR12455">
    <property type="entry name" value="NUCLEOLAR COMPLEX PROTEIN 4"/>
    <property type="match status" value="1"/>
</dbReference>
<dbReference type="AlphaFoldDB" id="A0AAV5RH61"/>
<dbReference type="Proteomes" id="UP001362899">
    <property type="component" value="Unassembled WGS sequence"/>
</dbReference>
<name>A0AAV5RH61_STABA</name>
<dbReference type="GO" id="GO:0042254">
    <property type="term" value="P:ribosome biogenesis"/>
    <property type="evidence" value="ECO:0007669"/>
    <property type="project" value="InterPro"/>
</dbReference>
<feature type="domain" description="CCAAT-binding factor" evidence="2">
    <location>
        <begin position="260"/>
        <end position="411"/>
    </location>
</feature>
<evidence type="ECO:0000313" key="3">
    <source>
        <dbReference type="EMBL" id="GMM50483.1"/>
    </source>
</evidence>
<dbReference type="PANTHER" id="PTHR12455:SF0">
    <property type="entry name" value="NUCLEOLAR COMPLEX PROTEIN 4 HOMOLOG"/>
    <property type="match status" value="1"/>
</dbReference>
<evidence type="ECO:0000256" key="1">
    <source>
        <dbReference type="ARBA" id="ARBA00007797"/>
    </source>
</evidence>
<dbReference type="Pfam" id="PF03914">
    <property type="entry name" value="CBF"/>
    <property type="match status" value="1"/>
</dbReference>
<proteinExistence type="inferred from homology"/>
<protein>
    <submittedName>
        <fullName evidence="3">Ribosome biosynthesis protein</fullName>
    </submittedName>
</protein>
<dbReference type="GO" id="GO:0032040">
    <property type="term" value="C:small-subunit processome"/>
    <property type="evidence" value="ECO:0007669"/>
    <property type="project" value="TreeGrafter"/>
</dbReference>
<accession>A0AAV5RH61</accession>
<evidence type="ECO:0000259" key="2">
    <source>
        <dbReference type="Pfam" id="PF03914"/>
    </source>
</evidence>
<dbReference type="InterPro" id="IPR027193">
    <property type="entry name" value="Noc4"/>
</dbReference>
<comment type="caution">
    <text evidence="3">The sequence shown here is derived from an EMBL/GenBank/DDBJ whole genome shotgun (WGS) entry which is preliminary data.</text>
</comment>
<dbReference type="EMBL" id="BTGC01000003">
    <property type="protein sequence ID" value="GMM50483.1"/>
    <property type="molecule type" value="Genomic_DNA"/>
</dbReference>
<keyword evidence="4" id="KW-1185">Reference proteome</keyword>
<organism evidence="3 4">
    <name type="scientific">Starmerella bacillaris</name>
    <name type="common">Yeast</name>
    <name type="synonym">Candida zemplinina</name>
    <dbReference type="NCBI Taxonomy" id="1247836"/>
    <lineage>
        <taxon>Eukaryota</taxon>
        <taxon>Fungi</taxon>
        <taxon>Dikarya</taxon>
        <taxon>Ascomycota</taxon>
        <taxon>Saccharomycotina</taxon>
        <taxon>Dipodascomycetes</taxon>
        <taxon>Dipodascales</taxon>
        <taxon>Trichomonascaceae</taxon>
        <taxon>Starmerella</taxon>
    </lineage>
</organism>